<gene>
    <name evidence="3" type="ORF">GOP47_0018500</name>
</gene>
<proteinExistence type="predicted"/>
<organism evidence="3 4">
    <name type="scientific">Adiantum capillus-veneris</name>
    <name type="common">Maidenhair fern</name>
    <dbReference type="NCBI Taxonomy" id="13818"/>
    <lineage>
        <taxon>Eukaryota</taxon>
        <taxon>Viridiplantae</taxon>
        <taxon>Streptophyta</taxon>
        <taxon>Embryophyta</taxon>
        <taxon>Tracheophyta</taxon>
        <taxon>Polypodiopsida</taxon>
        <taxon>Polypodiidae</taxon>
        <taxon>Polypodiales</taxon>
        <taxon>Pteridineae</taxon>
        <taxon>Pteridaceae</taxon>
        <taxon>Vittarioideae</taxon>
        <taxon>Adiantum</taxon>
    </lineage>
</organism>
<name>A0A9D4ZAR9_ADICA</name>
<keyword evidence="4" id="KW-1185">Reference proteome</keyword>
<reference evidence="3" key="1">
    <citation type="submission" date="2021-01" db="EMBL/GenBank/DDBJ databases">
        <title>Adiantum capillus-veneris genome.</title>
        <authorList>
            <person name="Fang Y."/>
            <person name="Liao Q."/>
        </authorList>
    </citation>
    <scope>NUCLEOTIDE SEQUENCE</scope>
    <source>
        <strain evidence="3">H3</strain>
        <tissue evidence="3">Leaf</tissue>
    </source>
</reference>
<evidence type="ECO:0000313" key="3">
    <source>
        <dbReference type="EMBL" id="KAI5065876.1"/>
    </source>
</evidence>
<protein>
    <submittedName>
        <fullName evidence="3">Uncharacterized protein</fullName>
    </submittedName>
</protein>
<keyword evidence="2" id="KW-0472">Membrane</keyword>
<keyword evidence="2" id="KW-1133">Transmembrane helix</keyword>
<evidence type="ECO:0000256" key="1">
    <source>
        <dbReference type="SAM" id="MobiDB-lite"/>
    </source>
</evidence>
<evidence type="ECO:0000313" key="4">
    <source>
        <dbReference type="Proteomes" id="UP000886520"/>
    </source>
</evidence>
<feature type="region of interest" description="Disordered" evidence="1">
    <location>
        <begin position="1"/>
        <end position="27"/>
    </location>
</feature>
<evidence type="ECO:0000256" key="2">
    <source>
        <dbReference type="SAM" id="Phobius"/>
    </source>
</evidence>
<sequence>MTMADVGKENSPGDQHHQNLKPPPFEHAAKLREVRDARCKRILARSSERLAYITASAGDQSKSPLLDKTNSPSPLSVDDVANVTTAAAATDADICIYLSDHETIVSGCDATDDSELKKSCNEALPIKHDTSTSTISESPTVENHATICQAIENVAAEIKVRKWVNIRESPVNILSKLNFCMQCSHVQHARFVCATCTALIFLAASCANGNGHIDADFMIYSPLAVVFFTDLLLYTGAYFLISKSEHLKRLEARSGGLPIVMQLLLSVCLDCSISASLICGGFVMLYKYHGHIGL</sequence>
<dbReference type="AlphaFoldDB" id="A0A9D4ZAR9"/>
<comment type="caution">
    <text evidence="3">The sequence shown here is derived from an EMBL/GenBank/DDBJ whole genome shotgun (WGS) entry which is preliminary data.</text>
</comment>
<feature type="transmembrane region" description="Helical" evidence="2">
    <location>
        <begin position="217"/>
        <end position="241"/>
    </location>
</feature>
<keyword evidence="2" id="KW-0812">Transmembrane</keyword>
<feature type="transmembrane region" description="Helical" evidence="2">
    <location>
        <begin position="191"/>
        <end position="211"/>
    </location>
</feature>
<feature type="transmembrane region" description="Helical" evidence="2">
    <location>
        <begin position="262"/>
        <end position="286"/>
    </location>
</feature>
<dbReference type="OrthoDB" id="10486762at2759"/>
<dbReference type="EMBL" id="JABFUD020000018">
    <property type="protein sequence ID" value="KAI5065876.1"/>
    <property type="molecule type" value="Genomic_DNA"/>
</dbReference>
<dbReference type="Proteomes" id="UP000886520">
    <property type="component" value="Chromosome 18"/>
</dbReference>
<accession>A0A9D4ZAR9</accession>